<sequence length="276" mass="29797">MFGWGIYDFFAGVYSKTIGPYKTFFWSQLAGLSFILLVFFLLGNPFPATLGALALLPIAAIFYSLGYIFFMKGFEIGNISIVAAIMNLWAVFTMLTAFLFMGQRLTPLQSLGVTMIICGAIFASLNWHGIDTGKRFQLSAGVKETILGAFFFGTFWNISEIISEQLGWLPTTLFVKIGIILFLLLLSYRSGQKLGLLTVDTRTKSMILLIGFIEAGAVALVNYGLTVGDAILITPIASALSVVTIALAVVLLKEKVSTLQGVGILTAVSGIIITGV</sequence>
<feature type="transmembrane region" description="Helical" evidence="1">
    <location>
        <begin position="24"/>
        <end position="42"/>
    </location>
</feature>
<gene>
    <name evidence="3" type="ordered locus">Dret_0923</name>
</gene>
<dbReference type="InterPro" id="IPR037185">
    <property type="entry name" value="EmrE-like"/>
</dbReference>
<reference evidence="4" key="1">
    <citation type="submission" date="2009-09" db="EMBL/GenBank/DDBJ databases">
        <title>The complete chromosome of Desulfohalobium retbaense DSM 5692.</title>
        <authorList>
            <consortium name="US DOE Joint Genome Institute (JGI-PGF)"/>
            <person name="Lucas S."/>
            <person name="Copeland A."/>
            <person name="Lapidus A."/>
            <person name="Glavina del Rio T."/>
            <person name="Dalin E."/>
            <person name="Tice H."/>
            <person name="Bruce D."/>
            <person name="Goodwin L."/>
            <person name="Pitluck S."/>
            <person name="Kyrpides N."/>
            <person name="Mavromatis K."/>
            <person name="Ivanova N."/>
            <person name="Mikhailova N."/>
            <person name="Munk A.C."/>
            <person name="Brettin T."/>
            <person name="Detter J.C."/>
            <person name="Han C."/>
            <person name="Tapia R."/>
            <person name="Larimer F."/>
            <person name="Land M."/>
            <person name="Hauser L."/>
            <person name="Markowitz V."/>
            <person name="Cheng J.-F."/>
            <person name="Hugenholtz P."/>
            <person name="Woyke T."/>
            <person name="Wu D."/>
            <person name="Spring S."/>
            <person name="Klenk H.-P."/>
            <person name="Eisen J.A."/>
        </authorList>
    </citation>
    <scope>NUCLEOTIDE SEQUENCE [LARGE SCALE GENOMIC DNA]</scope>
    <source>
        <strain evidence="4">DSM 5692</strain>
    </source>
</reference>
<dbReference type="GO" id="GO:0016020">
    <property type="term" value="C:membrane"/>
    <property type="evidence" value="ECO:0007669"/>
    <property type="project" value="InterPro"/>
</dbReference>
<dbReference type="SUPFAM" id="SSF103481">
    <property type="entry name" value="Multidrug resistance efflux transporter EmrE"/>
    <property type="match status" value="2"/>
</dbReference>
<keyword evidence="1" id="KW-1133">Transmembrane helix</keyword>
<evidence type="ECO:0000256" key="1">
    <source>
        <dbReference type="SAM" id="Phobius"/>
    </source>
</evidence>
<feature type="transmembrane region" description="Helical" evidence="1">
    <location>
        <begin position="140"/>
        <end position="159"/>
    </location>
</feature>
<organism evidence="3 4">
    <name type="scientific">Desulfohalobium retbaense (strain ATCC 49708 / DSM 5692 / JCM 16813 / HR100)</name>
    <dbReference type="NCBI Taxonomy" id="485915"/>
    <lineage>
        <taxon>Bacteria</taxon>
        <taxon>Pseudomonadati</taxon>
        <taxon>Thermodesulfobacteriota</taxon>
        <taxon>Desulfovibrionia</taxon>
        <taxon>Desulfovibrionales</taxon>
        <taxon>Desulfohalobiaceae</taxon>
        <taxon>Desulfohalobium</taxon>
    </lineage>
</organism>
<feature type="transmembrane region" description="Helical" evidence="1">
    <location>
        <begin position="48"/>
        <end position="70"/>
    </location>
</feature>
<evidence type="ECO:0000313" key="4">
    <source>
        <dbReference type="Proteomes" id="UP000001052"/>
    </source>
</evidence>
<feature type="transmembrane region" description="Helical" evidence="1">
    <location>
        <begin position="206"/>
        <end position="225"/>
    </location>
</feature>
<feature type="domain" description="EamA" evidence="2">
    <location>
        <begin position="1"/>
        <end position="124"/>
    </location>
</feature>
<dbReference type="PANTHER" id="PTHR22911:SF137">
    <property type="entry name" value="SOLUTE CARRIER FAMILY 35 MEMBER G2-RELATED"/>
    <property type="match status" value="1"/>
</dbReference>
<evidence type="ECO:0000259" key="2">
    <source>
        <dbReference type="Pfam" id="PF00892"/>
    </source>
</evidence>
<proteinExistence type="predicted"/>
<dbReference type="Proteomes" id="UP000001052">
    <property type="component" value="Chromosome"/>
</dbReference>
<dbReference type="Gene3D" id="1.10.3730.20">
    <property type="match status" value="1"/>
</dbReference>
<dbReference type="PANTHER" id="PTHR22911">
    <property type="entry name" value="ACYL-MALONYL CONDENSING ENZYME-RELATED"/>
    <property type="match status" value="1"/>
</dbReference>
<dbReference type="InterPro" id="IPR000620">
    <property type="entry name" value="EamA_dom"/>
</dbReference>
<dbReference type="HOGENOM" id="CLU_1007336_0_0_7"/>
<feature type="domain" description="EamA" evidence="2">
    <location>
        <begin position="146"/>
        <end position="274"/>
    </location>
</feature>
<dbReference type="Pfam" id="PF00892">
    <property type="entry name" value="EamA"/>
    <property type="match status" value="2"/>
</dbReference>
<feature type="transmembrane region" description="Helical" evidence="1">
    <location>
        <begin position="231"/>
        <end position="252"/>
    </location>
</feature>
<dbReference type="AlphaFoldDB" id="C8X1B7"/>
<evidence type="ECO:0000313" key="3">
    <source>
        <dbReference type="EMBL" id="ACV68214.1"/>
    </source>
</evidence>
<keyword evidence="1" id="KW-0812">Transmembrane</keyword>
<feature type="transmembrane region" description="Helical" evidence="1">
    <location>
        <begin position="82"/>
        <end position="102"/>
    </location>
</feature>
<name>C8X1B7_DESRD</name>
<keyword evidence="1" id="KW-0472">Membrane</keyword>
<dbReference type="KEGG" id="drt:Dret_0923"/>
<protein>
    <recommendedName>
        <fullName evidence="2">EamA domain-containing protein</fullName>
    </recommendedName>
</protein>
<reference evidence="3 4" key="2">
    <citation type="journal article" date="2010" name="Stand. Genomic Sci.">
        <title>Complete genome sequence of Desulfohalobium retbaense type strain (HR(100)).</title>
        <authorList>
            <person name="Spring S."/>
            <person name="Nolan M."/>
            <person name="Lapidus A."/>
            <person name="Glavina Del Rio T."/>
            <person name="Copeland A."/>
            <person name="Tice H."/>
            <person name="Cheng J.F."/>
            <person name="Lucas S."/>
            <person name="Land M."/>
            <person name="Chen F."/>
            <person name="Bruce D."/>
            <person name="Goodwin L."/>
            <person name="Pitluck S."/>
            <person name="Ivanova N."/>
            <person name="Mavromatis K."/>
            <person name="Mikhailova N."/>
            <person name="Pati A."/>
            <person name="Chen A."/>
            <person name="Palaniappan K."/>
            <person name="Hauser L."/>
            <person name="Chang Y.J."/>
            <person name="Jeffries C.D."/>
            <person name="Munk C."/>
            <person name="Kiss H."/>
            <person name="Chain P."/>
            <person name="Han C."/>
            <person name="Brettin T."/>
            <person name="Detter J.C."/>
            <person name="Schuler E."/>
            <person name="Goker M."/>
            <person name="Rohde M."/>
            <person name="Bristow J."/>
            <person name="Eisen J.A."/>
            <person name="Markowitz V."/>
            <person name="Hugenholtz P."/>
            <person name="Kyrpides N.C."/>
            <person name="Klenk H.P."/>
        </authorList>
    </citation>
    <scope>NUCLEOTIDE SEQUENCE [LARGE SCALE GENOMIC DNA]</scope>
    <source>
        <strain evidence="3 4">DSM 5692</strain>
    </source>
</reference>
<dbReference type="eggNOG" id="COG0697">
    <property type="taxonomic scope" value="Bacteria"/>
</dbReference>
<keyword evidence="4" id="KW-1185">Reference proteome</keyword>
<dbReference type="EMBL" id="CP001734">
    <property type="protein sequence ID" value="ACV68214.1"/>
    <property type="molecule type" value="Genomic_DNA"/>
</dbReference>
<accession>C8X1B7</accession>
<feature type="transmembrane region" description="Helical" evidence="1">
    <location>
        <begin position="108"/>
        <end position="128"/>
    </location>
</feature>
<feature type="transmembrane region" description="Helical" evidence="1">
    <location>
        <begin position="165"/>
        <end position="186"/>
    </location>
</feature>